<dbReference type="HAMAP" id="MF_01398">
    <property type="entry name" value="ATP_synth_b_bprime"/>
    <property type="match status" value="1"/>
</dbReference>
<protein>
    <recommendedName>
        <fullName evidence="15">ATP synthase subunit b</fullName>
    </recommendedName>
    <alternativeName>
        <fullName evidence="15">ATP synthase F(0) sector subunit b</fullName>
    </alternativeName>
    <alternativeName>
        <fullName evidence="15">ATPase subunit I</fullName>
    </alternativeName>
    <alternativeName>
        <fullName evidence="15">F-type ATPase subunit b</fullName>
        <shortName evidence="15">F-ATPase subunit b</shortName>
    </alternativeName>
</protein>
<evidence type="ECO:0000313" key="17">
    <source>
        <dbReference type="EMBL" id="WOJ88272.1"/>
    </source>
</evidence>
<keyword evidence="4 15" id="KW-1003">Cell membrane</keyword>
<dbReference type="Proteomes" id="UP001626536">
    <property type="component" value="Chromosome"/>
</dbReference>
<keyword evidence="11 15" id="KW-0066">ATP synthesis</keyword>
<keyword evidence="7 15" id="KW-0375">Hydrogen ion transport</keyword>
<comment type="similarity">
    <text evidence="2 15">Belongs to the ATPase B chain family.</text>
</comment>
<evidence type="ECO:0000256" key="5">
    <source>
        <dbReference type="ARBA" id="ARBA00022547"/>
    </source>
</evidence>
<reference evidence="17 18" key="1">
    <citation type="submission" date="2023-10" db="EMBL/GenBank/DDBJ databases">
        <title>Novel methanotroph of the genus Methylocapsa from a subarctic wetland.</title>
        <authorList>
            <person name="Belova S.E."/>
            <person name="Oshkin I.Y."/>
            <person name="Miroshnikov K."/>
            <person name="Dedysh S.N."/>
        </authorList>
    </citation>
    <scope>NUCLEOTIDE SEQUENCE [LARGE SCALE GENOMIC DNA]</scope>
    <source>
        <strain evidence="17 18">RX1</strain>
    </source>
</reference>
<evidence type="ECO:0000256" key="10">
    <source>
        <dbReference type="ARBA" id="ARBA00023136"/>
    </source>
</evidence>
<keyword evidence="3 15" id="KW-0813">Transport</keyword>
<evidence type="ECO:0000256" key="9">
    <source>
        <dbReference type="ARBA" id="ARBA00023065"/>
    </source>
</evidence>
<keyword evidence="5 15" id="KW-0138">CF(0)</keyword>
<dbReference type="PANTHER" id="PTHR33445">
    <property type="entry name" value="ATP SYNTHASE SUBUNIT B', CHLOROPLASTIC"/>
    <property type="match status" value="1"/>
</dbReference>
<dbReference type="RefSeq" id="WP_407337712.1">
    <property type="nucleotide sequence ID" value="NZ_CP136862.1"/>
</dbReference>
<evidence type="ECO:0000256" key="8">
    <source>
        <dbReference type="ARBA" id="ARBA00022989"/>
    </source>
</evidence>
<comment type="function">
    <text evidence="13">Component of the F(0) channel, it forms part of the peripheral stalk, linking F(1) to F(0). The b'-subunit is a diverged and duplicated form of b found in plants and photosynthetic bacteria.</text>
</comment>
<evidence type="ECO:0000256" key="13">
    <source>
        <dbReference type="ARBA" id="ARBA00025614"/>
    </source>
</evidence>
<comment type="function">
    <text evidence="12 15">F(1)F(0) ATP synthase produces ATP from ADP in the presence of a proton or sodium gradient. F-type ATPases consist of two structural domains, F(1) containing the extramembraneous catalytic core and F(0) containing the membrane proton channel, linked together by a central stalk and a peripheral stalk. During catalysis, ATP synthesis in the catalytic domain of F(1) is coupled via a rotary mechanism of the central stalk subunits to proton translocation.</text>
</comment>
<name>A0ABZ0HLW0_9HYPH</name>
<evidence type="ECO:0000256" key="3">
    <source>
        <dbReference type="ARBA" id="ARBA00022448"/>
    </source>
</evidence>
<dbReference type="InterPro" id="IPR050059">
    <property type="entry name" value="ATP_synthase_B_chain"/>
</dbReference>
<feature type="transmembrane region" description="Helical" evidence="15">
    <location>
        <begin position="229"/>
        <end position="249"/>
    </location>
</feature>
<evidence type="ECO:0000256" key="2">
    <source>
        <dbReference type="ARBA" id="ARBA00005513"/>
    </source>
</evidence>
<accession>A0ABZ0HLW0</accession>
<evidence type="ECO:0000256" key="4">
    <source>
        <dbReference type="ARBA" id="ARBA00022475"/>
    </source>
</evidence>
<feature type="transmembrane region" description="Helical" evidence="15">
    <location>
        <begin position="63"/>
        <end position="85"/>
    </location>
</feature>
<comment type="subunit">
    <text evidence="14 15">F-type ATPases have 2 components, F(1) - the catalytic core - and F(0) - the membrane proton channel. F(1) has five subunits: alpha(3), beta(3), gamma(1), delta(1), epsilon(1). F(0) has three main subunits: a(1), b(2) and c(10-14). The alpha and beta chains form an alternating ring which encloses part of the gamma chain. F(1) is attached to F(0) by a central stalk formed by the gamma and epsilon chains, while a peripheral stalk is formed by the delta and b chains.</text>
</comment>
<organism evidence="17 18">
    <name type="scientific">Methylocapsa polymorpha</name>
    <dbReference type="NCBI Taxonomy" id="3080828"/>
    <lineage>
        <taxon>Bacteria</taxon>
        <taxon>Pseudomonadati</taxon>
        <taxon>Pseudomonadota</taxon>
        <taxon>Alphaproteobacteria</taxon>
        <taxon>Hyphomicrobiales</taxon>
        <taxon>Beijerinckiaceae</taxon>
        <taxon>Methylocapsa</taxon>
    </lineage>
</organism>
<evidence type="ECO:0000256" key="7">
    <source>
        <dbReference type="ARBA" id="ARBA00022781"/>
    </source>
</evidence>
<gene>
    <name evidence="15" type="primary">atpF</name>
    <name evidence="17" type="ORF">RZS28_10485</name>
</gene>
<dbReference type="CDD" id="cd06503">
    <property type="entry name" value="ATP-synt_Fo_b"/>
    <property type="match status" value="1"/>
</dbReference>
<keyword evidence="18" id="KW-1185">Reference proteome</keyword>
<keyword evidence="8 15" id="KW-1133">Transmembrane helix</keyword>
<dbReference type="Pfam" id="PF00430">
    <property type="entry name" value="ATP-synt_B"/>
    <property type="match status" value="1"/>
</dbReference>
<evidence type="ECO:0000256" key="11">
    <source>
        <dbReference type="ARBA" id="ARBA00023310"/>
    </source>
</evidence>
<comment type="caution">
    <text evidence="15">Lacks conserved residue(s) required for the propagation of feature annotation.</text>
</comment>
<evidence type="ECO:0000313" key="18">
    <source>
        <dbReference type="Proteomes" id="UP001626536"/>
    </source>
</evidence>
<keyword evidence="6 15" id="KW-0812">Transmembrane</keyword>
<evidence type="ECO:0000256" key="6">
    <source>
        <dbReference type="ARBA" id="ARBA00022692"/>
    </source>
</evidence>
<proteinExistence type="inferred from homology"/>
<dbReference type="EMBL" id="CP136862">
    <property type="protein sequence ID" value="WOJ88272.1"/>
    <property type="molecule type" value="Genomic_DNA"/>
</dbReference>
<evidence type="ECO:0000256" key="12">
    <source>
        <dbReference type="ARBA" id="ARBA00025198"/>
    </source>
</evidence>
<keyword evidence="16" id="KW-0175">Coiled coil</keyword>
<comment type="subcellular location">
    <subcellularLocation>
        <location evidence="1">Cell inner membrane</location>
        <topology evidence="1">Single-pass membrane protein</topology>
    </subcellularLocation>
    <subcellularLocation>
        <location evidence="15">Cell membrane</location>
        <topology evidence="15">Single-pass membrane protein</topology>
    </subcellularLocation>
</comment>
<dbReference type="PANTHER" id="PTHR33445:SF1">
    <property type="entry name" value="ATP SYNTHASE SUBUNIT B"/>
    <property type="match status" value="1"/>
</dbReference>
<evidence type="ECO:0000256" key="14">
    <source>
        <dbReference type="ARBA" id="ARBA00025830"/>
    </source>
</evidence>
<evidence type="ECO:0000256" key="1">
    <source>
        <dbReference type="ARBA" id="ARBA00004377"/>
    </source>
</evidence>
<feature type="coiled-coil region" evidence="16">
    <location>
        <begin position="281"/>
        <end position="338"/>
    </location>
</feature>
<keyword evidence="10 15" id="KW-0472">Membrane</keyword>
<evidence type="ECO:0000256" key="16">
    <source>
        <dbReference type="SAM" id="Coils"/>
    </source>
</evidence>
<keyword evidence="9 15" id="KW-0406">Ion transport</keyword>
<dbReference type="InterPro" id="IPR002146">
    <property type="entry name" value="ATP_synth_b/b'su_bac/chlpt"/>
</dbReference>
<evidence type="ECO:0000256" key="15">
    <source>
        <dbReference type="HAMAP-Rule" id="MF_01398"/>
    </source>
</evidence>
<sequence>MNDVKARLETIAQSQAKRLAKTLSDLGETTAKLTAIGTAAAEQGRRLVESEVAKLKRQKLSPFAWSLVAAGSAGAIVSLAVALGAHSLDGEGARIARLDQSIAALGKRVDSIERTDNEALATSRITSTALANRVAAAESAISKSTTLTNSTLAEIQKTVSSQQPHVLSSGETVAQFPDLGRLEQRLAALEEKVKAQGASVGETSAELPADVGHGAGAFPPFESANFTPLLIWLVLSFGLLYLLMSKIALPRVENILQTRAAKLAKDLSEASAFHKRSEEAAAAHDKTIADARAKAQALAQETHVKLNAEADAKRHALESDLNAKLSAAETQIAETKAKAMANVEGIAGEAATAIVEHITGKPADPKAIAAALTATKA</sequence>